<accession>A0A976A4V5</accession>
<dbReference type="Proteomes" id="UP000256780">
    <property type="component" value="Chromosome CBM2587_b"/>
</dbReference>
<organism evidence="2 3">
    <name type="scientific">Cupriavidus taiwanensis</name>
    <dbReference type="NCBI Taxonomy" id="164546"/>
    <lineage>
        <taxon>Bacteria</taxon>
        <taxon>Pseudomonadati</taxon>
        <taxon>Pseudomonadota</taxon>
        <taxon>Betaproteobacteria</taxon>
        <taxon>Burkholderiales</taxon>
        <taxon>Burkholderiaceae</taxon>
        <taxon>Cupriavidus</taxon>
    </lineage>
</organism>
<reference evidence="2 3" key="1">
    <citation type="submission" date="2018-01" db="EMBL/GenBank/DDBJ databases">
        <authorList>
            <person name="Clerissi C."/>
        </authorList>
    </citation>
    <scope>NUCLEOTIDE SEQUENCE [LARGE SCALE GENOMIC DNA]</scope>
    <source>
        <strain evidence="2">Cupriavidus sp. LMG 19464</strain>
    </source>
</reference>
<evidence type="ECO:0000313" key="3">
    <source>
        <dbReference type="Proteomes" id="UP000256780"/>
    </source>
</evidence>
<proteinExistence type="predicted"/>
<gene>
    <name evidence="2" type="ORF">CBM2587_B20119</name>
</gene>
<evidence type="ECO:0000256" key="1">
    <source>
        <dbReference type="SAM" id="MobiDB-lite"/>
    </source>
</evidence>
<name>A0A976A4V5_9BURK</name>
<protein>
    <submittedName>
        <fullName evidence="2">Uncharacterized protein</fullName>
    </submittedName>
</protein>
<dbReference type="EMBL" id="OFSQ01000031">
    <property type="protein sequence ID" value="SOY61152.1"/>
    <property type="molecule type" value="Genomic_DNA"/>
</dbReference>
<comment type="caution">
    <text evidence="2">The sequence shown here is derived from an EMBL/GenBank/DDBJ whole genome shotgun (WGS) entry which is preliminary data.</text>
</comment>
<sequence length="71" mass="7396">MPRTFQLPLVYSLSRLRERVGVRAGSVNEVKAVAIATAGPLPPAPLPQAGQGSTALASETDFAVSSHRISP</sequence>
<feature type="region of interest" description="Disordered" evidence="1">
    <location>
        <begin position="41"/>
        <end position="71"/>
    </location>
</feature>
<dbReference type="AlphaFoldDB" id="A0A976A4V5"/>
<evidence type="ECO:0000313" key="2">
    <source>
        <dbReference type="EMBL" id="SOY61152.1"/>
    </source>
</evidence>